<dbReference type="PANTHER" id="PTHR43591:SF24">
    <property type="entry name" value="2-METHOXY-6-POLYPRENYL-1,4-BENZOQUINOL METHYLASE, MITOCHONDRIAL"/>
    <property type="match status" value="1"/>
</dbReference>
<dbReference type="GO" id="GO:0008168">
    <property type="term" value="F:methyltransferase activity"/>
    <property type="evidence" value="ECO:0007669"/>
    <property type="project" value="UniProtKB-KW"/>
</dbReference>
<sequence>MGSCLSILHKTKSTNSRKPKDRDILSNAMTGHQNKTLVTSNLTNLNIKREFHDKKQTTYWLPKDDEEQRRLTGQHFAIKSLYEGNVLPSITEALDFEKGINILDAGCGSAAWIMDMVQEYPNCTYHGCDIDDITYKNIDVKQFIFSIGDITQRLPYEDSTFDFVHMRFFVVALREEDEWPAAISEAIRVTKPGGMIQMTEFNLQLPTDPSNLFYKTMSACIDLSKSKGQNPHIGTELEKMLSRHNNIKIVQSEGRSCDMSSGTPTAKMFIWDCLEGIKGIQPIIGPKLGINTEEELDDFIVKYRHDLETKESRFYLNSVAVQKL</sequence>
<keyword evidence="2" id="KW-0808">Transferase</keyword>
<dbReference type="AlphaFoldDB" id="A0A1X0QVI9"/>
<dbReference type="InterPro" id="IPR041698">
    <property type="entry name" value="Methyltransf_25"/>
</dbReference>
<dbReference type="Gene3D" id="3.40.50.150">
    <property type="entry name" value="Vaccinia Virus protein VP39"/>
    <property type="match status" value="1"/>
</dbReference>
<feature type="domain" description="Methyltransferase" evidence="1">
    <location>
        <begin position="102"/>
        <end position="194"/>
    </location>
</feature>
<name>A0A1X0QVI9_RHIZD</name>
<gene>
    <name evidence="2" type="ORF">BCV72DRAFT_264354</name>
</gene>
<evidence type="ECO:0000313" key="2">
    <source>
        <dbReference type="EMBL" id="ORE03784.1"/>
    </source>
</evidence>
<keyword evidence="2" id="KW-0489">Methyltransferase</keyword>
<dbReference type="VEuPathDB" id="FungiDB:BCV72DRAFT_264354"/>
<dbReference type="GO" id="GO:0032259">
    <property type="term" value="P:methylation"/>
    <property type="evidence" value="ECO:0007669"/>
    <property type="project" value="UniProtKB-KW"/>
</dbReference>
<dbReference type="Pfam" id="PF13649">
    <property type="entry name" value="Methyltransf_25"/>
    <property type="match status" value="1"/>
</dbReference>
<evidence type="ECO:0000259" key="1">
    <source>
        <dbReference type="Pfam" id="PF13649"/>
    </source>
</evidence>
<dbReference type="SUPFAM" id="SSF53335">
    <property type="entry name" value="S-adenosyl-L-methionine-dependent methyltransferases"/>
    <property type="match status" value="1"/>
</dbReference>
<dbReference type="InterPro" id="IPR029063">
    <property type="entry name" value="SAM-dependent_MTases_sf"/>
</dbReference>
<dbReference type="PANTHER" id="PTHR43591">
    <property type="entry name" value="METHYLTRANSFERASE"/>
    <property type="match status" value="1"/>
</dbReference>
<organism evidence="2">
    <name type="scientific">Rhizopus microsporus var. microsporus</name>
    <dbReference type="NCBI Taxonomy" id="86635"/>
    <lineage>
        <taxon>Eukaryota</taxon>
        <taxon>Fungi</taxon>
        <taxon>Fungi incertae sedis</taxon>
        <taxon>Mucoromycota</taxon>
        <taxon>Mucoromycotina</taxon>
        <taxon>Mucoromycetes</taxon>
        <taxon>Mucorales</taxon>
        <taxon>Mucorineae</taxon>
        <taxon>Rhizopodaceae</taxon>
        <taxon>Rhizopus</taxon>
    </lineage>
</organism>
<dbReference type="CDD" id="cd02440">
    <property type="entry name" value="AdoMet_MTases"/>
    <property type="match status" value="1"/>
</dbReference>
<protein>
    <submittedName>
        <fullName evidence="2">S-adenosyl-L-methionine-dependent methyltransferase</fullName>
    </submittedName>
</protein>
<dbReference type="OrthoDB" id="184880at2759"/>
<reference evidence="2" key="1">
    <citation type="journal article" date="2016" name="Proc. Natl. Acad. Sci. U.S.A.">
        <title>Lipid metabolic changes in an early divergent fungus govern the establishment of a mutualistic symbiosis with endobacteria.</title>
        <authorList>
            <person name="Lastovetsky O.A."/>
            <person name="Gaspar M.L."/>
            <person name="Mondo S.J."/>
            <person name="LaButti K.M."/>
            <person name="Sandor L."/>
            <person name="Grigoriev I.V."/>
            <person name="Henry S.A."/>
            <person name="Pawlowska T.E."/>
        </authorList>
    </citation>
    <scope>NUCLEOTIDE SEQUENCE [LARGE SCALE GENOMIC DNA]</scope>
    <source>
        <strain evidence="2">ATCC 52814</strain>
    </source>
</reference>
<dbReference type="EMBL" id="KV921991">
    <property type="protein sequence ID" value="ORE03784.1"/>
    <property type="molecule type" value="Genomic_DNA"/>
</dbReference>
<accession>A0A1X0QVI9</accession>
<dbReference type="Proteomes" id="UP000242414">
    <property type="component" value="Unassembled WGS sequence"/>
</dbReference>
<proteinExistence type="predicted"/>